<dbReference type="HOGENOM" id="CLU_3177525_0_0_6"/>
<dbReference type="RefSeq" id="WP_006710064.1">
    <property type="nucleotide sequence ID" value="NZ_GL636432.1"/>
</dbReference>
<name>E9CQV3_9GAMM</name>
<keyword evidence="8" id="KW-1185">Reference proteome</keyword>
<proteinExistence type="predicted"/>
<keyword evidence="2" id="KW-0997">Cell inner membrane</keyword>
<reference evidence="8" key="1">
    <citation type="journal article" date="2011" name="Genome Biol. Evol.">
        <title>Massive genomic decay in Serratia symbiotica, a recently evolved symbiont of aphids.</title>
        <authorList>
            <person name="Burke G.R."/>
            <person name="Moran N.A."/>
        </authorList>
    </citation>
    <scope>NUCLEOTIDE SEQUENCE [LARGE SCALE GENOMIC DNA]</scope>
    <source>
        <strain evidence="8">Tucson</strain>
    </source>
</reference>
<keyword evidence="3 6" id="KW-0812">Transmembrane</keyword>
<dbReference type="EMBL" id="GL636432">
    <property type="protein sequence ID" value="EFW11066.1"/>
    <property type="molecule type" value="Genomic_DNA"/>
</dbReference>
<evidence type="ECO:0000256" key="4">
    <source>
        <dbReference type="ARBA" id="ARBA00022989"/>
    </source>
</evidence>
<accession>E9CQV3</accession>
<dbReference type="Proteomes" id="UP000013568">
    <property type="component" value="Unassembled WGS sequence"/>
</dbReference>
<keyword evidence="4 6" id="KW-1133">Transmembrane helix</keyword>
<evidence type="ECO:0000256" key="2">
    <source>
        <dbReference type="ARBA" id="ARBA00022519"/>
    </source>
</evidence>
<feature type="non-terminal residue" evidence="7">
    <location>
        <position position="47"/>
    </location>
</feature>
<evidence type="ECO:0000256" key="5">
    <source>
        <dbReference type="ARBA" id="ARBA00023136"/>
    </source>
</evidence>
<evidence type="ECO:0000313" key="8">
    <source>
        <dbReference type="Proteomes" id="UP000013568"/>
    </source>
</evidence>
<evidence type="ECO:0000256" key="6">
    <source>
        <dbReference type="SAM" id="Phobius"/>
    </source>
</evidence>
<protein>
    <recommendedName>
        <fullName evidence="9">Common antigen polymerase</fullName>
    </recommendedName>
</protein>
<feature type="transmembrane region" description="Helical" evidence="6">
    <location>
        <begin position="6"/>
        <end position="25"/>
    </location>
</feature>
<sequence length="47" mass="5643">MTLAQFGGLLVVYLVSVLFILTLTYQEFRRIRFNFNLFFSLLYLLTF</sequence>
<evidence type="ECO:0000256" key="3">
    <source>
        <dbReference type="ARBA" id="ARBA00022692"/>
    </source>
</evidence>
<keyword evidence="1" id="KW-1003">Cell membrane</keyword>
<organism evidence="7 8">
    <name type="scientific">Serratia symbiotica str. Tucson</name>
    <dbReference type="NCBI Taxonomy" id="914128"/>
    <lineage>
        <taxon>Bacteria</taxon>
        <taxon>Pseudomonadati</taxon>
        <taxon>Pseudomonadota</taxon>
        <taxon>Gammaproteobacteria</taxon>
        <taxon>Enterobacterales</taxon>
        <taxon>Yersiniaceae</taxon>
        <taxon>Serratia</taxon>
        <taxon>Serratia symbiotica</taxon>
    </lineage>
</organism>
<evidence type="ECO:0008006" key="9">
    <source>
        <dbReference type="Google" id="ProtNLM"/>
    </source>
</evidence>
<gene>
    <name evidence="7" type="ORF">SSYM_0281</name>
</gene>
<dbReference type="AlphaFoldDB" id="E9CQV3"/>
<dbReference type="GO" id="GO:0009246">
    <property type="term" value="P:enterobacterial common antigen biosynthetic process"/>
    <property type="evidence" value="ECO:0007669"/>
    <property type="project" value="InterPro"/>
</dbReference>
<dbReference type="Pfam" id="PF06899">
    <property type="entry name" value="WzyE"/>
    <property type="match status" value="1"/>
</dbReference>
<evidence type="ECO:0000313" key="7">
    <source>
        <dbReference type="EMBL" id="EFW11066.1"/>
    </source>
</evidence>
<dbReference type="InterPro" id="IPR010691">
    <property type="entry name" value="WzyE"/>
</dbReference>
<evidence type="ECO:0000256" key="1">
    <source>
        <dbReference type="ARBA" id="ARBA00022475"/>
    </source>
</evidence>
<keyword evidence="5 6" id="KW-0472">Membrane</keyword>
<dbReference type="GO" id="GO:0016020">
    <property type="term" value="C:membrane"/>
    <property type="evidence" value="ECO:0007669"/>
    <property type="project" value="InterPro"/>
</dbReference>